<name>A0A9N7U546_PLEPL</name>
<keyword evidence="3" id="KW-1185">Reference proteome</keyword>
<evidence type="ECO:0000313" key="2">
    <source>
        <dbReference type="EMBL" id="CAB1425199.1"/>
    </source>
</evidence>
<feature type="compositionally biased region" description="Basic and acidic residues" evidence="1">
    <location>
        <begin position="85"/>
        <end position="96"/>
    </location>
</feature>
<dbReference type="AlphaFoldDB" id="A0A9N7U546"/>
<feature type="compositionally biased region" description="Basic and acidic residues" evidence="1">
    <location>
        <begin position="8"/>
        <end position="54"/>
    </location>
</feature>
<reference evidence="2" key="1">
    <citation type="submission" date="2020-03" db="EMBL/GenBank/DDBJ databases">
        <authorList>
            <person name="Weist P."/>
        </authorList>
    </citation>
    <scope>NUCLEOTIDE SEQUENCE</scope>
</reference>
<comment type="caution">
    <text evidence="2">The sequence shown here is derived from an EMBL/GenBank/DDBJ whole genome shotgun (WGS) entry which is preliminary data.</text>
</comment>
<sequence>MSRGGMEGGRDGGREGGRQGGREGEKEGGRERRGEWMEQRHSAQTRERELERQQHLRKLVHKRSEQDWKWNSFDSSSPRKLHYTGIEEDHDPTALE</sequence>
<accession>A0A9N7U546</accession>
<evidence type="ECO:0000256" key="1">
    <source>
        <dbReference type="SAM" id="MobiDB-lite"/>
    </source>
</evidence>
<protein>
    <submittedName>
        <fullName evidence="2">Uncharacterized protein</fullName>
    </submittedName>
</protein>
<gene>
    <name evidence="2" type="ORF">PLEPLA_LOCUS13129</name>
</gene>
<dbReference type="Proteomes" id="UP001153269">
    <property type="component" value="Unassembled WGS sequence"/>
</dbReference>
<dbReference type="EMBL" id="CADEAL010000785">
    <property type="protein sequence ID" value="CAB1425199.1"/>
    <property type="molecule type" value="Genomic_DNA"/>
</dbReference>
<proteinExistence type="predicted"/>
<evidence type="ECO:0000313" key="3">
    <source>
        <dbReference type="Proteomes" id="UP001153269"/>
    </source>
</evidence>
<organism evidence="2 3">
    <name type="scientific">Pleuronectes platessa</name>
    <name type="common">European plaice</name>
    <dbReference type="NCBI Taxonomy" id="8262"/>
    <lineage>
        <taxon>Eukaryota</taxon>
        <taxon>Metazoa</taxon>
        <taxon>Chordata</taxon>
        <taxon>Craniata</taxon>
        <taxon>Vertebrata</taxon>
        <taxon>Euteleostomi</taxon>
        <taxon>Actinopterygii</taxon>
        <taxon>Neopterygii</taxon>
        <taxon>Teleostei</taxon>
        <taxon>Neoteleostei</taxon>
        <taxon>Acanthomorphata</taxon>
        <taxon>Carangaria</taxon>
        <taxon>Pleuronectiformes</taxon>
        <taxon>Pleuronectoidei</taxon>
        <taxon>Pleuronectidae</taxon>
        <taxon>Pleuronectes</taxon>
    </lineage>
</organism>
<feature type="region of interest" description="Disordered" evidence="1">
    <location>
        <begin position="1"/>
        <end position="96"/>
    </location>
</feature>